<evidence type="ECO:0000256" key="9">
    <source>
        <dbReference type="ARBA" id="ARBA00022833"/>
    </source>
</evidence>
<evidence type="ECO:0000256" key="3">
    <source>
        <dbReference type="ARBA" id="ARBA00005928"/>
    </source>
</evidence>
<dbReference type="GO" id="GO:0016020">
    <property type="term" value="C:membrane"/>
    <property type="evidence" value="ECO:0007669"/>
    <property type="project" value="UniProtKB-SubCell"/>
</dbReference>
<evidence type="ECO:0000256" key="13">
    <source>
        <dbReference type="ARBA" id="ARBA00023136"/>
    </source>
</evidence>
<dbReference type="CDD" id="cd09071">
    <property type="entry name" value="FAR_C"/>
    <property type="match status" value="1"/>
</dbReference>
<evidence type="ECO:0000256" key="5">
    <source>
        <dbReference type="ARBA" id="ARBA00022692"/>
    </source>
</evidence>
<keyword evidence="14" id="KW-0539">Nucleus</keyword>
<reference evidence="19 20" key="1">
    <citation type="submission" date="2024-03" db="EMBL/GenBank/DDBJ databases">
        <title>Adaptation during the transition from Ophiocordyceps entomopathogen to insect associate is accompanied by gene loss and intensified selection.</title>
        <authorList>
            <person name="Ward C.M."/>
            <person name="Onetto C.A."/>
            <person name="Borneman A.R."/>
        </authorList>
    </citation>
    <scope>NUCLEOTIDE SEQUENCE [LARGE SCALE GENOMIC DNA]</scope>
    <source>
        <strain evidence="19">AWRI1</strain>
        <tissue evidence="19">Single Adult Female</tissue>
    </source>
</reference>
<dbReference type="GO" id="GO:0035336">
    <property type="term" value="P:long-chain fatty-acyl-CoA metabolic process"/>
    <property type="evidence" value="ECO:0007669"/>
    <property type="project" value="TreeGrafter"/>
</dbReference>
<dbReference type="AlphaFoldDB" id="A0AAN9TN07"/>
<evidence type="ECO:0000256" key="16">
    <source>
        <dbReference type="PROSITE-ProRule" id="PRU00042"/>
    </source>
</evidence>
<feature type="domain" description="C2H2-type" evidence="18">
    <location>
        <begin position="657"/>
        <end position="686"/>
    </location>
</feature>
<dbReference type="GO" id="GO:0005777">
    <property type="term" value="C:peroxisome"/>
    <property type="evidence" value="ECO:0007669"/>
    <property type="project" value="TreeGrafter"/>
</dbReference>
<feature type="domain" description="C2H2-type" evidence="18">
    <location>
        <begin position="687"/>
        <end position="716"/>
    </location>
</feature>
<dbReference type="InterPro" id="IPR033640">
    <property type="entry name" value="FAR_C"/>
</dbReference>
<proteinExistence type="inferred from homology"/>
<dbReference type="InterPro" id="IPR036291">
    <property type="entry name" value="NAD(P)-bd_dom_sf"/>
</dbReference>
<dbReference type="GO" id="GO:0080019">
    <property type="term" value="F:alcohol-forming very long-chain fatty acyl-CoA reductase activity"/>
    <property type="evidence" value="ECO:0007669"/>
    <property type="project" value="InterPro"/>
</dbReference>
<keyword evidence="17" id="KW-0560">Oxidoreductase</keyword>
<evidence type="ECO:0000313" key="19">
    <source>
        <dbReference type="EMBL" id="KAK7600956.1"/>
    </source>
</evidence>
<evidence type="ECO:0000256" key="1">
    <source>
        <dbReference type="ARBA" id="ARBA00004123"/>
    </source>
</evidence>
<dbReference type="Proteomes" id="UP001367676">
    <property type="component" value="Unassembled WGS sequence"/>
</dbReference>
<protein>
    <recommendedName>
        <fullName evidence="17">Fatty acyl-CoA reductase</fullName>
        <ecNumber evidence="17">1.2.1.84</ecNumber>
    </recommendedName>
</protein>
<keyword evidence="7" id="KW-0677">Repeat</keyword>
<dbReference type="PROSITE" id="PS00028">
    <property type="entry name" value="ZINC_FINGER_C2H2_1"/>
    <property type="match status" value="3"/>
</dbReference>
<dbReference type="GO" id="GO:0008270">
    <property type="term" value="F:zinc ion binding"/>
    <property type="evidence" value="ECO:0007669"/>
    <property type="project" value="UniProtKB-KW"/>
</dbReference>
<gene>
    <name evidence="19" type="ORF">V9T40_008397</name>
</gene>
<evidence type="ECO:0000256" key="8">
    <source>
        <dbReference type="ARBA" id="ARBA00022771"/>
    </source>
</evidence>
<dbReference type="InterPro" id="IPR026055">
    <property type="entry name" value="FAR"/>
</dbReference>
<evidence type="ECO:0000256" key="2">
    <source>
        <dbReference type="ARBA" id="ARBA00004141"/>
    </source>
</evidence>
<dbReference type="InterPro" id="IPR036236">
    <property type="entry name" value="Znf_C2H2_sf"/>
</dbReference>
<dbReference type="GO" id="GO:0102965">
    <property type="term" value="F:alcohol-forming long-chain fatty acyl-CoA reductase activity"/>
    <property type="evidence" value="ECO:0007669"/>
    <property type="project" value="UniProtKB-EC"/>
</dbReference>
<keyword evidence="13 17" id="KW-0472">Membrane</keyword>
<dbReference type="PANTHER" id="PTHR11011">
    <property type="entry name" value="MALE STERILITY PROTEIN 2-RELATED"/>
    <property type="match status" value="1"/>
</dbReference>
<dbReference type="Gene3D" id="3.30.160.60">
    <property type="entry name" value="Classic Zinc Finger"/>
    <property type="match status" value="3"/>
</dbReference>
<dbReference type="EC" id="1.2.1.84" evidence="17"/>
<dbReference type="CDD" id="cd05236">
    <property type="entry name" value="FAR-N_SDR_e"/>
    <property type="match status" value="1"/>
</dbReference>
<evidence type="ECO:0000256" key="10">
    <source>
        <dbReference type="ARBA" id="ARBA00022857"/>
    </source>
</evidence>
<accession>A0AAN9TN07</accession>
<dbReference type="FunFam" id="3.40.50.720:FF:000143">
    <property type="entry name" value="Fatty acyl-CoA reductase"/>
    <property type="match status" value="1"/>
</dbReference>
<keyword evidence="4 17" id="KW-0444">Lipid biosynthesis</keyword>
<keyword evidence="20" id="KW-1185">Reference proteome</keyword>
<keyword evidence="11 17" id="KW-1133">Transmembrane helix</keyword>
<keyword evidence="5 17" id="KW-0812">Transmembrane</keyword>
<dbReference type="FunFam" id="3.30.160.60:FF:001182">
    <property type="entry name" value="Zinc finger, C2H2 type"/>
    <property type="match status" value="1"/>
</dbReference>
<dbReference type="SUPFAM" id="SSF57667">
    <property type="entry name" value="beta-beta-alpha zinc fingers"/>
    <property type="match status" value="2"/>
</dbReference>
<evidence type="ECO:0000256" key="7">
    <source>
        <dbReference type="ARBA" id="ARBA00022737"/>
    </source>
</evidence>
<keyword evidence="12 17" id="KW-0443">Lipid metabolism</keyword>
<dbReference type="Pfam" id="PF00096">
    <property type="entry name" value="zf-C2H2"/>
    <property type="match status" value="3"/>
</dbReference>
<dbReference type="InterPro" id="IPR013120">
    <property type="entry name" value="FAR_NAD-bd"/>
</dbReference>
<keyword evidence="9" id="KW-0862">Zinc</keyword>
<keyword evidence="8 16" id="KW-0863">Zinc-finger</keyword>
<keyword evidence="10 17" id="KW-0521">NADP</keyword>
<feature type="domain" description="C2H2-type" evidence="18">
    <location>
        <begin position="717"/>
        <end position="744"/>
    </location>
</feature>
<dbReference type="SUPFAM" id="SSF51735">
    <property type="entry name" value="NAD(P)-binding Rossmann-fold domains"/>
    <property type="match status" value="1"/>
</dbReference>
<dbReference type="Pfam" id="PF03015">
    <property type="entry name" value="Sterile"/>
    <property type="match status" value="1"/>
</dbReference>
<evidence type="ECO:0000256" key="15">
    <source>
        <dbReference type="ARBA" id="ARBA00052530"/>
    </source>
</evidence>
<comment type="caution">
    <text evidence="19">The sequence shown here is derived from an EMBL/GenBank/DDBJ whole genome shotgun (WGS) entry which is preliminary data.</text>
</comment>
<dbReference type="GO" id="GO:0005634">
    <property type="term" value="C:nucleus"/>
    <property type="evidence" value="ECO:0007669"/>
    <property type="project" value="UniProtKB-SubCell"/>
</dbReference>
<keyword evidence="6" id="KW-0479">Metal-binding</keyword>
<dbReference type="SMART" id="SM00355">
    <property type="entry name" value="ZnF_C2H2"/>
    <property type="match status" value="3"/>
</dbReference>
<dbReference type="PROSITE" id="PS50157">
    <property type="entry name" value="ZINC_FINGER_C2H2_2"/>
    <property type="match status" value="3"/>
</dbReference>
<comment type="similarity">
    <text evidence="3 17">Belongs to the fatty acyl-CoA reductase family.</text>
</comment>
<sequence length="749" mass="85609">MSDDTIIEWYAGRTLFVTGGTGFMGKVLLEKLLRSCPDVKRIYVLCRGKKGFSPNARIEEMSKLPVFDKLRKINPSFHKKIVAVDGDIMQKDLGIEPEMKEKLINEVSVVINGAASLRLEASLKPAVLHNTVGTQRILELSCKMKHLKAFVHLSTAFCHCEYEKLEETVYPTPISPTDVIQTVQWMDDTALEMITPRILGPHPNCYTFSKRLSESLVSEYASKIPVAIARPSIVIPSLKDPMPGWVDNLNGPVGITIAAGKGILRSMMVVKEFNAEVVPVDIAINTIIAIAWERGRTPKEKDETVPVYNCTNGDIKTMTWGEIFEKGKKIGYQYPFDAGLWFPNGTMRTNPITHFLAVLFLQIIPAYFIDGLLFLAGQKTFMVRVQKRIYVGLQVLQYFTTRQWIFSNDNVRRLRDKINPKERDIFYIDNVEVNVEEYMKDIILGARQYVMKEPLSTLPKARIIQRIQYYVDLLRTDTRNDYLDFDAVSWLDNGMFDDSPSYPLTFDTNYNVDTNYNECFENVNTPVESLWSLDTKDLLHPTSTASSPPPSSPCWSTGVDLLDLGVDLRSLTPTFIDDDEFIESHPPLFATIDTVPVENWLLHCDVTPLDACEWSPSSLSITNCASKRNDEKQDTPFESYRFGNFLPLTKESSEKQFICDYPGCDKFYSKASHLKTHLRRHTGEKPFRCTWSGCSWRFSRSDELARHKRSHSGVKPYSCTVCEKRFARSDHLTKHLKVHQRKRHRLVKI</sequence>
<comment type="catalytic activity">
    <reaction evidence="15 17">
        <text>a long-chain fatty acyl-CoA + 2 NADPH + 2 H(+) = a long-chain primary fatty alcohol + 2 NADP(+) + CoA</text>
        <dbReference type="Rhea" id="RHEA:52716"/>
        <dbReference type="ChEBI" id="CHEBI:15378"/>
        <dbReference type="ChEBI" id="CHEBI:57287"/>
        <dbReference type="ChEBI" id="CHEBI:57783"/>
        <dbReference type="ChEBI" id="CHEBI:58349"/>
        <dbReference type="ChEBI" id="CHEBI:77396"/>
        <dbReference type="ChEBI" id="CHEBI:83139"/>
        <dbReference type="EC" id="1.2.1.84"/>
    </reaction>
</comment>
<name>A0AAN9TN07_9HEMI</name>
<evidence type="ECO:0000256" key="11">
    <source>
        <dbReference type="ARBA" id="ARBA00022989"/>
    </source>
</evidence>
<organism evidence="19 20">
    <name type="scientific">Parthenolecanium corni</name>
    <dbReference type="NCBI Taxonomy" id="536013"/>
    <lineage>
        <taxon>Eukaryota</taxon>
        <taxon>Metazoa</taxon>
        <taxon>Ecdysozoa</taxon>
        <taxon>Arthropoda</taxon>
        <taxon>Hexapoda</taxon>
        <taxon>Insecta</taxon>
        <taxon>Pterygota</taxon>
        <taxon>Neoptera</taxon>
        <taxon>Paraneoptera</taxon>
        <taxon>Hemiptera</taxon>
        <taxon>Sternorrhyncha</taxon>
        <taxon>Coccoidea</taxon>
        <taxon>Coccidae</taxon>
        <taxon>Parthenolecanium</taxon>
    </lineage>
</organism>
<dbReference type="EMBL" id="JBBCAQ010000010">
    <property type="protein sequence ID" value="KAK7600956.1"/>
    <property type="molecule type" value="Genomic_DNA"/>
</dbReference>
<dbReference type="FunFam" id="3.30.160.60:FF:000018">
    <property type="entry name" value="Krueppel-like factor 15"/>
    <property type="match status" value="1"/>
</dbReference>
<evidence type="ECO:0000256" key="4">
    <source>
        <dbReference type="ARBA" id="ARBA00022516"/>
    </source>
</evidence>
<evidence type="ECO:0000256" key="14">
    <source>
        <dbReference type="ARBA" id="ARBA00023242"/>
    </source>
</evidence>
<evidence type="ECO:0000256" key="6">
    <source>
        <dbReference type="ARBA" id="ARBA00022723"/>
    </source>
</evidence>
<comment type="function">
    <text evidence="17">Catalyzes the reduction of fatty acyl-CoA to fatty alcohols.</text>
</comment>
<evidence type="ECO:0000259" key="18">
    <source>
        <dbReference type="PROSITE" id="PS50157"/>
    </source>
</evidence>
<dbReference type="Gene3D" id="3.40.50.720">
    <property type="entry name" value="NAD(P)-binding Rossmann-like Domain"/>
    <property type="match status" value="1"/>
</dbReference>
<dbReference type="PANTHER" id="PTHR11011:SF12">
    <property type="entry name" value="FATTY ACYL-COA REDUCTASE"/>
    <property type="match status" value="1"/>
</dbReference>
<dbReference type="FunFam" id="3.30.160.60:FF:000125">
    <property type="entry name" value="Putative zinc finger protein 143"/>
    <property type="match status" value="1"/>
</dbReference>
<evidence type="ECO:0000313" key="20">
    <source>
        <dbReference type="Proteomes" id="UP001367676"/>
    </source>
</evidence>
<dbReference type="Pfam" id="PF07993">
    <property type="entry name" value="NAD_binding_4"/>
    <property type="match status" value="1"/>
</dbReference>
<evidence type="ECO:0000256" key="17">
    <source>
        <dbReference type="RuleBase" id="RU363097"/>
    </source>
</evidence>
<evidence type="ECO:0000256" key="12">
    <source>
        <dbReference type="ARBA" id="ARBA00023098"/>
    </source>
</evidence>
<dbReference type="InterPro" id="IPR013087">
    <property type="entry name" value="Znf_C2H2_type"/>
</dbReference>
<comment type="subcellular location">
    <subcellularLocation>
        <location evidence="2">Membrane</location>
        <topology evidence="2">Multi-pass membrane protein</topology>
    </subcellularLocation>
    <subcellularLocation>
        <location evidence="1">Nucleus</location>
    </subcellularLocation>
</comment>
<feature type="transmembrane region" description="Helical" evidence="17">
    <location>
        <begin position="355"/>
        <end position="377"/>
    </location>
</feature>